<dbReference type="SUPFAM" id="SSF54427">
    <property type="entry name" value="NTF2-like"/>
    <property type="match status" value="1"/>
</dbReference>
<evidence type="ECO:0000313" key="2">
    <source>
        <dbReference type="Proteomes" id="UP001595850"/>
    </source>
</evidence>
<organism evidence="1 2">
    <name type="scientific">Planomonospora corallina</name>
    <dbReference type="NCBI Taxonomy" id="1806052"/>
    <lineage>
        <taxon>Bacteria</taxon>
        <taxon>Bacillati</taxon>
        <taxon>Actinomycetota</taxon>
        <taxon>Actinomycetes</taxon>
        <taxon>Streptosporangiales</taxon>
        <taxon>Streptosporangiaceae</taxon>
        <taxon>Planomonospora</taxon>
    </lineage>
</organism>
<sequence>MTTHDNGILDAILPDSPEELPAAFVAAFNSGAPERLDRLYEDAGVLVPRPGHPVTGEGKAAANQHLLSFGLPIEARLRHSYVAGDIALLVIDWSIMTSRGDRRL</sequence>
<keyword evidence="2" id="KW-1185">Reference proteome</keyword>
<name>A0ABV8IAA8_9ACTN</name>
<evidence type="ECO:0000313" key="1">
    <source>
        <dbReference type="EMBL" id="MFC4060331.1"/>
    </source>
</evidence>
<accession>A0ABV8IAA8</accession>
<comment type="caution">
    <text evidence="1">The sequence shown here is derived from an EMBL/GenBank/DDBJ whole genome shotgun (WGS) entry which is preliminary data.</text>
</comment>
<dbReference type="InterPro" id="IPR032710">
    <property type="entry name" value="NTF2-like_dom_sf"/>
</dbReference>
<dbReference type="EMBL" id="JBHSBM010000020">
    <property type="protein sequence ID" value="MFC4060331.1"/>
    <property type="molecule type" value="Genomic_DNA"/>
</dbReference>
<reference evidence="2" key="1">
    <citation type="journal article" date="2019" name="Int. J. Syst. Evol. Microbiol.">
        <title>The Global Catalogue of Microorganisms (GCM) 10K type strain sequencing project: providing services to taxonomists for standard genome sequencing and annotation.</title>
        <authorList>
            <consortium name="The Broad Institute Genomics Platform"/>
            <consortium name="The Broad Institute Genome Sequencing Center for Infectious Disease"/>
            <person name="Wu L."/>
            <person name="Ma J."/>
        </authorList>
    </citation>
    <scope>NUCLEOTIDE SEQUENCE [LARGE SCALE GENOMIC DNA]</scope>
    <source>
        <strain evidence="2">TBRC 4489</strain>
    </source>
</reference>
<dbReference type="RefSeq" id="WP_377289477.1">
    <property type="nucleotide sequence ID" value="NZ_JBHSBM010000020.1"/>
</dbReference>
<protein>
    <submittedName>
        <fullName evidence="1">YybH family protein</fullName>
    </submittedName>
</protein>
<proteinExistence type="predicted"/>
<gene>
    <name evidence="1" type="ORF">ACFOWE_18665</name>
</gene>
<dbReference type="Proteomes" id="UP001595850">
    <property type="component" value="Unassembled WGS sequence"/>
</dbReference>
<dbReference type="Gene3D" id="3.10.450.50">
    <property type="match status" value="1"/>
</dbReference>